<dbReference type="Pfam" id="PF00083">
    <property type="entry name" value="Sugar_tr"/>
    <property type="match status" value="1"/>
</dbReference>
<dbReference type="PANTHER" id="PTHR48022">
    <property type="entry name" value="PLASTIDIC GLUCOSE TRANSPORTER 4"/>
    <property type="match status" value="1"/>
</dbReference>
<organism evidence="10 11">
    <name type="scientific">Hyaloscypha variabilis (strain UAMH 11265 / GT02V1 / F)</name>
    <name type="common">Meliniomyces variabilis</name>
    <dbReference type="NCBI Taxonomy" id="1149755"/>
    <lineage>
        <taxon>Eukaryota</taxon>
        <taxon>Fungi</taxon>
        <taxon>Dikarya</taxon>
        <taxon>Ascomycota</taxon>
        <taxon>Pezizomycotina</taxon>
        <taxon>Leotiomycetes</taxon>
        <taxon>Helotiales</taxon>
        <taxon>Hyaloscyphaceae</taxon>
        <taxon>Hyaloscypha</taxon>
        <taxon>Hyaloscypha variabilis</taxon>
    </lineage>
</organism>
<dbReference type="PROSITE" id="PS50850">
    <property type="entry name" value="MFS"/>
    <property type="match status" value="1"/>
</dbReference>
<dbReference type="InterPro" id="IPR005828">
    <property type="entry name" value="MFS_sugar_transport-like"/>
</dbReference>
<evidence type="ECO:0000256" key="8">
    <source>
        <dbReference type="SAM" id="Phobius"/>
    </source>
</evidence>
<feature type="transmembrane region" description="Helical" evidence="8">
    <location>
        <begin position="185"/>
        <end position="205"/>
    </location>
</feature>
<feature type="domain" description="Major facilitator superfamily (MFS) profile" evidence="9">
    <location>
        <begin position="16"/>
        <end position="461"/>
    </location>
</feature>
<name>A0A2J6S4E4_HYAVF</name>
<dbReference type="InterPro" id="IPR050360">
    <property type="entry name" value="MFS_Sugar_Transporters"/>
</dbReference>
<keyword evidence="5 8" id="KW-1133">Transmembrane helix</keyword>
<gene>
    <name evidence="10" type="ORF">L207DRAFT_482090</name>
</gene>
<evidence type="ECO:0000256" key="4">
    <source>
        <dbReference type="ARBA" id="ARBA00022692"/>
    </source>
</evidence>
<evidence type="ECO:0000256" key="6">
    <source>
        <dbReference type="ARBA" id="ARBA00023136"/>
    </source>
</evidence>
<keyword evidence="3 7" id="KW-0813">Transport</keyword>
<dbReference type="PROSITE" id="PS00216">
    <property type="entry name" value="SUGAR_TRANSPORT_1"/>
    <property type="match status" value="1"/>
</dbReference>
<comment type="subcellular location">
    <subcellularLocation>
        <location evidence="1">Membrane</location>
        <topology evidence="1">Multi-pass membrane protein</topology>
    </subcellularLocation>
</comment>
<accession>A0A2J6S4E4</accession>
<dbReference type="SUPFAM" id="SSF103473">
    <property type="entry name" value="MFS general substrate transporter"/>
    <property type="match status" value="1"/>
</dbReference>
<feature type="transmembrane region" description="Helical" evidence="8">
    <location>
        <begin position="12"/>
        <end position="29"/>
    </location>
</feature>
<feature type="transmembrane region" description="Helical" evidence="8">
    <location>
        <begin position="153"/>
        <end position="173"/>
    </location>
</feature>
<feature type="transmembrane region" description="Helical" evidence="8">
    <location>
        <begin position="336"/>
        <end position="357"/>
    </location>
</feature>
<evidence type="ECO:0000313" key="11">
    <source>
        <dbReference type="Proteomes" id="UP000235786"/>
    </source>
</evidence>
<dbReference type="InterPro" id="IPR003663">
    <property type="entry name" value="Sugar/inositol_transpt"/>
</dbReference>
<evidence type="ECO:0000259" key="9">
    <source>
        <dbReference type="PROSITE" id="PS50850"/>
    </source>
</evidence>
<dbReference type="EMBL" id="KZ613940">
    <property type="protein sequence ID" value="PMD45643.1"/>
    <property type="molecule type" value="Genomic_DNA"/>
</dbReference>
<dbReference type="NCBIfam" id="TIGR00879">
    <property type="entry name" value="SP"/>
    <property type="match status" value="1"/>
</dbReference>
<feature type="transmembrane region" description="Helical" evidence="8">
    <location>
        <begin position="404"/>
        <end position="427"/>
    </location>
</feature>
<feature type="transmembrane region" description="Helical" evidence="8">
    <location>
        <begin position="63"/>
        <end position="85"/>
    </location>
</feature>
<dbReference type="InterPro" id="IPR005829">
    <property type="entry name" value="Sugar_transporter_CS"/>
</dbReference>
<dbReference type="GO" id="GO:0016020">
    <property type="term" value="C:membrane"/>
    <property type="evidence" value="ECO:0007669"/>
    <property type="project" value="UniProtKB-SubCell"/>
</dbReference>
<dbReference type="InterPro" id="IPR020846">
    <property type="entry name" value="MFS_dom"/>
</dbReference>
<dbReference type="PANTHER" id="PTHR48022:SF77">
    <property type="entry name" value="MAJOR FACILITATOR SUPERFAMILY (MFS) PROFILE DOMAIN-CONTAINING PROTEIN"/>
    <property type="match status" value="1"/>
</dbReference>
<dbReference type="GO" id="GO:0005351">
    <property type="term" value="F:carbohydrate:proton symporter activity"/>
    <property type="evidence" value="ECO:0007669"/>
    <property type="project" value="TreeGrafter"/>
</dbReference>
<sequence>MGTLTTVRAEWKAVLICFIVTFAAMQFGYDGSYFSGIQVLQPFLKVYGHFDPATNKYMLSSKVLSLVTSIINAGEFVGACSSFYLGDKLGLKKGLYISTFFIAIGVVLQVAGHNEASLICGRLFLGYAVGLISCFVPLYVAECAPASIRGASVTAYQFLIGIGLILGLVVDYATSKRTDTGSYRIPMAVQLMFPIVFCSGLLTIAPESPRWLFRHKGPEASAAAFRQLNGKRTTEEIQAELNMMDAAIEMEITDSRRSSWKQVFSWGPEGRKAWLGFSIQALQQGTGINFITGYGVAFFFSVGIDNAFLVSLGLYLVGIPAVFSSAYLIERYGRRQILIASGASCATVLIIMGALGLSSNKTEAEKKVIVAMVYLFLFFFNVGWGPTVWVVCSELSTGPNRAKLMSVSTASNWLWNWLVSFTFPYLFNPDEAGLGPRVGFIYGGLSVCATIWVFFFLPETAGRSLEEIDEMFDKGVPARKFSSFVCTHVNVPRDGEKSSLKEVEFNNVEKS</sequence>
<dbReference type="InterPro" id="IPR036259">
    <property type="entry name" value="MFS_trans_sf"/>
</dbReference>
<dbReference type="FunFam" id="1.20.1250.20:FF:000078">
    <property type="entry name" value="MFS maltose transporter, putative"/>
    <property type="match status" value="1"/>
</dbReference>
<feature type="transmembrane region" description="Helical" evidence="8">
    <location>
        <begin position="94"/>
        <end position="112"/>
    </location>
</feature>
<feature type="transmembrane region" description="Helical" evidence="8">
    <location>
        <begin position="369"/>
        <end position="392"/>
    </location>
</feature>
<feature type="transmembrane region" description="Helical" evidence="8">
    <location>
        <begin position="439"/>
        <end position="457"/>
    </location>
</feature>
<keyword evidence="11" id="KW-1185">Reference proteome</keyword>
<feature type="transmembrane region" description="Helical" evidence="8">
    <location>
        <begin position="281"/>
        <end position="302"/>
    </location>
</feature>
<evidence type="ECO:0000256" key="7">
    <source>
        <dbReference type="RuleBase" id="RU003346"/>
    </source>
</evidence>
<evidence type="ECO:0000256" key="3">
    <source>
        <dbReference type="ARBA" id="ARBA00022448"/>
    </source>
</evidence>
<evidence type="ECO:0000256" key="1">
    <source>
        <dbReference type="ARBA" id="ARBA00004141"/>
    </source>
</evidence>
<keyword evidence="10" id="KW-0762">Sugar transport</keyword>
<dbReference type="Proteomes" id="UP000235786">
    <property type="component" value="Unassembled WGS sequence"/>
</dbReference>
<dbReference type="PRINTS" id="PR00171">
    <property type="entry name" value="SUGRTRNSPORT"/>
</dbReference>
<evidence type="ECO:0000313" key="10">
    <source>
        <dbReference type="EMBL" id="PMD45643.1"/>
    </source>
</evidence>
<proteinExistence type="inferred from homology"/>
<dbReference type="Gene3D" id="1.20.1250.20">
    <property type="entry name" value="MFS general substrate transporter like domains"/>
    <property type="match status" value="1"/>
</dbReference>
<reference evidence="10 11" key="1">
    <citation type="submission" date="2016-04" db="EMBL/GenBank/DDBJ databases">
        <title>A degradative enzymes factory behind the ericoid mycorrhizal symbiosis.</title>
        <authorList>
            <consortium name="DOE Joint Genome Institute"/>
            <person name="Martino E."/>
            <person name="Morin E."/>
            <person name="Grelet G."/>
            <person name="Kuo A."/>
            <person name="Kohler A."/>
            <person name="Daghino S."/>
            <person name="Barry K."/>
            <person name="Choi C."/>
            <person name="Cichocki N."/>
            <person name="Clum A."/>
            <person name="Copeland A."/>
            <person name="Hainaut M."/>
            <person name="Haridas S."/>
            <person name="Labutti K."/>
            <person name="Lindquist E."/>
            <person name="Lipzen A."/>
            <person name="Khouja H.-R."/>
            <person name="Murat C."/>
            <person name="Ohm R."/>
            <person name="Olson A."/>
            <person name="Spatafora J."/>
            <person name="Veneault-Fourrey C."/>
            <person name="Henrissat B."/>
            <person name="Grigoriev I."/>
            <person name="Martin F."/>
            <person name="Perotto S."/>
        </authorList>
    </citation>
    <scope>NUCLEOTIDE SEQUENCE [LARGE SCALE GENOMIC DNA]</scope>
    <source>
        <strain evidence="10 11">F</strain>
    </source>
</reference>
<keyword evidence="4 8" id="KW-0812">Transmembrane</keyword>
<dbReference type="AlphaFoldDB" id="A0A2J6S4E4"/>
<feature type="transmembrane region" description="Helical" evidence="8">
    <location>
        <begin position="124"/>
        <end position="141"/>
    </location>
</feature>
<evidence type="ECO:0000256" key="5">
    <source>
        <dbReference type="ARBA" id="ARBA00022989"/>
    </source>
</evidence>
<evidence type="ECO:0000256" key="2">
    <source>
        <dbReference type="ARBA" id="ARBA00010992"/>
    </source>
</evidence>
<protein>
    <submittedName>
        <fullName evidence="10">Sugar transporter</fullName>
    </submittedName>
</protein>
<keyword evidence="6 8" id="KW-0472">Membrane</keyword>
<feature type="transmembrane region" description="Helical" evidence="8">
    <location>
        <begin position="308"/>
        <end position="329"/>
    </location>
</feature>
<dbReference type="OrthoDB" id="6612291at2759"/>
<comment type="similarity">
    <text evidence="2 7">Belongs to the major facilitator superfamily. Sugar transporter (TC 2.A.1.1) family.</text>
</comment>